<dbReference type="EC" id="3.2.1.67" evidence="13"/>
<comment type="catalytic activity">
    <reaction evidence="14">
        <text>[(1-&gt;4)-alpha-D-galacturonosyl](n) + H2O = alpha-D-galacturonate + [(1-&gt;4)-alpha-D-galacturonosyl](n-1)</text>
        <dbReference type="Rhea" id="RHEA:14117"/>
        <dbReference type="Rhea" id="RHEA-COMP:14570"/>
        <dbReference type="Rhea" id="RHEA-COMP:14572"/>
        <dbReference type="ChEBI" id="CHEBI:15377"/>
        <dbReference type="ChEBI" id="CHEBI:58658"/>
        <dbReference type="ChEBI" id="CHEBI:140523"/>
        <dbReference type="EC" id="3.2.1.67"/>
    </reaction>
</comment>
<dbReference type="InterPro" id="IPR011050">
    <property type="entry name" value="Pectin_lyase_fold/virulence"/>
</dbReference>
<keyword evidence="7" id="KW-0325">Glycoprotein</keyword>
<dbReference type="Proteomes" id="UP000053593">
    <property type="component" value="Unassembled WGS sequence"/>
</dbReference>
<evidence type="ECO:0000256" key="2">
    <source>
        <dbReference type="ARBA" id="ARBA00008834"/>
    </source>
</evidence>
<protein>
    <recommendedName>
        <fullName evidence="13">galacturonan 1,4-alpha-galacturonidase</fullName>
        <ecNumber evidence="13">3.2.1.67</ecNumber>
    </recommendedName>
</protein>
<evidence type="ECO:0000256" key="14">
    <source>
        <dbReference type="ARBA" id="ARBA00048766"/>
    </source>
</evidence>
<keyword evidence="8" id="KW-0119">Carbohydrate metabolism</keyword>
<keyword evidence="4 16" id="KW-0732">Signal</keyword>
<dbReference type="GO" id="GO:0047911">
    <property type="term" value="F:galacturan 1,4-alpha-galacturonidase activity"/>
    <property type="evidence" value="ECO:0007669"/>
    <property type="project" value="UniProtKB-EC"/>
</dbReference>
<evidence type="ECO:0000256" key="8">
    <source>
        <dbReference type="ARBA" id="ARBA00023277"/>
    </source>
</evidence>
<evidence type="ECO:0000256" key="15">
    <source>
        <dbReference type="RuleBase" id="RU361169"/>
    </source>
</evidence>
<name>A0A0D0CG11_9AGAR</name>
<keyword evidence="18" id="KW-1185">Reference proteome</keyword>
<comment type="subcellular location">
    <subcellularLocation>
        <location evidence="1">Secreted</location>
    </subcellularLocation>
</comment>
<keyword evidence="11" id="KW-0624">Polysaccharide degradation</keyword>
<evidence type="ECO:0000313" key="18">
    <source>
        <dbReference type="Proteomes" id="UP000053593"/>
    </source>
</evidence>
<feature type="signal peptide" evidence="16">
    <location>
        <begin position="1"/>
        <end position="23"/>
    </location>
</feature>
<evidence type="ECO:0000256" key="10">
    <source>
        <dbReference type="ARBA" id="ARBA00023316"/>
    </source>
</evidence>
<evidence type="ECO:0000256" key="16">
    <source>
        <dbReference type="SAM" id="SignalP"/>
    </source>
</evidence>
<keyword evidence="5 15" id="KW-0378">Hydrolase</keyword>
<evidence type="ECO:0000256" key="7">
    <source>
        <dbReference type="ARBA" id="ARBA00023180"/>
    </source>
</evidence>
<gene>
    <name evidence="17" type="ORF">GYMLUDRAFT_43067</name>
</gene>
<keyword evidence="9 15" id="KW-0326">Glycosidase</keyword>
<evidence type="ECO:0000256" key="3">
    <source>
        <dbReference type="ARBA" id="ARBA00022525"/>
    </source>
</evidence>
<dbReference type="PANTHER" id="PTHR31736">
    <property type="match status" value="1"/>
</dbReference>
<evidence type="ECO:0000256" key="13">
    <source>
        <dbReference type="ARBA" id="ARBA00038933"/>
    </source>
</evidence>
<dbReference type="OrthoDB" id="187139at2759"/>
<evidence type="ECO:0000256" key="1">
    <source>
        <dbReference type="ARBA" id="ARBA00004613"/>
    </source>
</evidence>
<reference evidence="17 18" key="1">
    <citation type="submission" date="2014-04" db="EMBL/GenBank/DDBJ databases">
        <title>Evolutionary Origins and Diversification of the Mycorrhizal Mutualists.</title>
        <authorList>
            <consortium name="DOE Joint Genome Institute"/>
            <consortium name="Mycorrhizal Genomics Consortium"/>
            <person name="Kohler A."/>
            <person name="Kuo A."/>
            <person name="Nagy L.G."/>
            <person name="Floudas D."/>
            <person name="Copeland A."/>
            <person name="Barry K.W."/>
            <person name="Cichocki N."/>
            <person name="Veneault-Fourrey C."/>
            <person name="LaButti K."/>
            <person name="Lindquist E.A."/>
            <person name="Lipzen A."/>
            <person name="Lundell T."/>
            <person name="Morin E."/>
            <person name="Murat C."/>
            <person name="Riley R."/>
            <person name="Ohm R."/>
            <person name="Sun H."/>
            <person name="Tunlid A."/>
            <person name="Henrissat B."/>
            <person name="Grigoriev I.V."/>
            <person name="Hibbett D.S."/>
            <person name="Martin F."/>
        </authorList>
    </citation>
    <scope>NUCLEOTIDE SEQUENCE [LARGE SCALE GENOMIC DNA]</scope>
    <source>
        <strain evidence="17 18">FD-317 M1</strain>
    </source>
</reference>
<proteinExistence type="inferred from homology"/>
<evidence type="ECO:0000256" key="9">
    <source>
        <dbReference type="ARBA" id="ARBA00023295"/>
    </source>
</evidence>
<sequence>MKLGTLNLWGLAALLLPLGIVVASEKSCTVTPLGHGRDDTDQVLAAISECGTNGTITFEEGNFNITRKMTWDLHSAKVDLFGFMNFFPDVEFWLNMSNTYQVVFIQSQSSWFVVTGSDFVIDAHNTGGIQGNGQVWWDFFSNRTREDGDGRPISLTLFKVNGGTIRNFLIEAQPFWCNAVAESQNVVYDGMLCNATNTNPEFAGTNLVPNTDGIDTYRSDQVSLLNWDITCGDDCLSIKGNSTNLLVQNVTCRGGNGIAFGSLGQYFNLSDIVENVHMEDLRMIRLPPQVQPNMGTGVYFKTWTGQVSGTPPTGGGGGTGHVRNVTVQNVNVDQVDLPLHVYQTNGGSSSQTPSTLMFSELHFEDWTGNATGNTLVELACSPAVNCTDITFNSFQVSTADNEAARFICQNVVDLSGLQAPCNSTGEA</sequence>
<dbReference type="InterPro" id="IPR012334">
    <property type="entry name" value="Pectin_lyas_fold"/>
</dbReference>
<keyword evidence="3" id="KW-0964">Secreted</keyword>
<keyword evidence="6" id="KW-1015">Disulfide bond</keyword>
<evidence type="ECO:0000256" key="4">
    <source>
        <dbReference type="ARBA" id="ARBA00022729"/>
    </source>
</evidence>
<evidence type="ECO:0000256" key="6">
    <source>
        <dbReference type="ARBA" id="ARBA00023157"/>
    </source>
</evidence>
<organism evidence="17 18">
    <name type="scientific">Collybiopsis luxurians FD-317 M1</name>
    <dbReference type="NCBI Taxonomy" id="944289"/>
    <lineage>
        <taxon>Eukaryota</taxon>
        <taxon>Fungi</taxon>
        <taxon>Dikarya</taxon>
        <taxon>Basidiomycota</taxon>
        <taxon>Agaricomycotina</taxon>
        <taxon>Agaricomycetes</taxon>
        <taxon>Agaricomycetidae</taxon>
        <taxon>Agaricales</taxon>
        <taxon>Marasmiineae</taxon>
        <taxon>Omphalotaceae</taxon>
        <taxon>Collybiopsis</taxon>
        <taxon>Collybiopsis luxurians</taxon>
    </lineage>
</organism>
<accession>A0A0D0CG11</accession>
<dbReference type="SUPFAM" id="SSF51126">
    <property type="entry name" value="Pectin lyase-like"/>
    <property type="match status" value="1"/>
</dbReference>
<comment type="function">
    <text evidence="12">Specific in hydrolyzing the terminal glycosidic bond of polygalacturonic acid and oligogalacturonates.</text>
</comment>
<evidence type="ECO:0000313" key="17">
    <source>
        <dbReference type="EMBL" id="KIK61504.1"/>
    </source>
</evidence>
<dbReference type="PANTHER" id="PTHR31736:SF12">
    <property type="entry name" value="EXO-POLYGALACTURONASE, PUTATIVE-RELATED"/>
    <property type="match status" value="1"/>
</dbReference>
<dbReference type="Pfam" id="PF00295">
    <property type="entry name" value="Glyco_hydro_28"/>
    <property type="match status" value="1"/>
</dbReference>
<evidence type="ECO:0000256" key="12">
    <source>
        <dbReference type="ARBA" id="ARBA00037312"/>
    </source>
</evidence>
<dbReference type="InterPro" id="IPR000743">
    <property type="entry name" value="Glyco_hydro_28"/>
</dbReference>
<evidence type="ECO:0000256" key="5">
    <source>
        <dbReference type="ARBA" id="ARBA00022801"/>
    </source>
</evidence>
<dbReference type="Gene3D" id="2.160.20.10">
    <property type="entry name" value="Single-stranded right-handed beta-helix, Pectin lyase-like"/>
    <property type="match status" value="1"/>
</dbReference>
<dbReference type="GO" id="GO:0071555">
    <property type="term" value="P:cell wall organization"/>
    <property type="evidence" value="ECO:0007669"/>
    <property type="project" value="UniProtKB-KW"/>
</dbReference>
<dbReference type="GO" id="GO:0005576">
    <property type="term" value="C:extracellular region"/>
    <property type="evidence" value="ECO:0007669"/>
    <property type="project" value="UniProtKB-SubCell"/>
</dbReference>
<dbReference type="GO" id="GO:0004650">
    <property type="term" value="F:polygalacturonase activity"/>
    <property type="evidence" value="ECO:0007669"/>
    <property type="project" value="InterPro"/>
</dbReference>
<dbReference type="GO" id="GO:0000272">
    <property type="term" value="P:polysaccharide catabolic process"/>
    <property type="evidence" value="ECO:0007669"/>
    <property type="project" value="UniProtKB-KW"/>
</dbReference>
<evidence type="ECO:0000256" key="11">
    <source>
        <dbReference type="ARBA" id="ARBA00023326"/>
    </source>
</evidence>
<feature type="chain" id="PRO_5002208620" description="galacturonan 1,4-alpha-galacturonidase" evidence="16">
    <location>
        <begin position="24"/>
        <end position="427"/>
    </location>
</feature>
<dbReference type="AlphaFoldDB" id="A0A0D0CG11"/>
<comment type="similarity">
    <text evidence="2 15">Belongs to the glycosyl hydrolase 28 family.</text>
</comment>
<dbReference type="HOGENOM" id="CLU_016031_1_1_1"/>
<keyword evidence="10" id="KW-0961">Cell wall biogenesis/degradation</keyword>
<dbReference type="EMBL" id="KN834771">
    <property type="protein sequence ID" value="KIK61504.1"/>
    <property type="molecule type" value="Genomic_DNA"/>
</dbReference>